<accession>A0AAJ0IDE8</accession>
<dbReference type="GeneID" id="87876309"/>
<reference evidence="1 2" key="1">
    <citation type="journal article" date="2023" name="Mol. Phylogenet. Evol.">
        <title>Genome-scale phylogeny and comparative genomics of the fungal order Sordariales.</title>
        <authorList>
            <person name="Hensen N."/>
            <person name="Bonometti L."/>
            <person name="Westerberg I."/>
            <person name="Brannstrom I.O."/>
            <person name="Guillou S."/>
            <person name="Cros-Aarteil S."/>
            <person name="Calhoun S."/>
            <person name="Haridas S."/>
            <person name="Kuo A."/>
            <person name="Mondo S."/>
            <person name="Pangilinan J."/>
            <person name="Riley R."/>
            <person name="LaButti K."/>
            <person name="Andreopoulos B."/>
            <person name="Lipzen A."/>
            <person name="Chen C."/>
            <person name="Yan M."/>
            <person name="Daum C."/>
            <person name="Ng V."/>
            <person name="Clum A."/>
            <person name="Steindorff A."/>
            <person name="Ohm R.A."/>
            <person name="Martin F."/>
            <person name="Silar P."/>
            <person name="Natvig D.O."/>
            <person name="Lalanne C."/>
            <person name="Gautier V."/>
            <person name="Ament-Velasquez S.L."/>
            <person name="Kruys A."/>
            <person name="Hutchinson M.I."/>
            <person name="Powell A.J."/>
            <person name="Barry K."/>
            <person name="Miller A.N."/>
            <person name="Grigoriev I.V."/>
            <person name="Debuchy R."/>
            <person name="Gladieux P."/>
            <person name="Hiltunen Thoren M."/>
            <person name="Johannesson H."/>
        </authorList>
    </citation>
    <scope>NUCLEOTIDE SEQUENCE [LARGE SCALE GENOMIC DNA]</scope>
    <source>
        <strain evidence="1 2">FGSC 10403</strain>
    </source>
</reference>
<comment type="caution">
    <text evidence="1">The sequence shown here is derived from an EMBL/GenBank/DDBJ whole genome shotgun (WGS) entry which is preliminary data.</text>
</comment>
<proteinExistence type="predicted"/>
<name>A0AAJ0IDE8_9PEZI</name>
<evidence type="ECO:0000313" key="1">
    <source>
        <dbReference type="EMBL" id="KAK3497480.1"/>
    </source>
</evidence>
<protein>
    <submittedName>
        <fullName evidence="1">Uncharacterized protein</fullName>
    </submittedName>
</protein>
<dbReference type="RefSeq" id="XP_062695744.1">
    <property type="nucleotide sequence ID" value="XM_062838687.1"/>
</dbReference>
<evidence type="ECO:0000313" key="2">
    <source>
        <dbReference type="Proteomes" id="UP001285908"/>
    </source>
</evidence>
<gene>
    <name evidence="1" type="ORF">B0T23DRAFT_402598</name>
</gene>
<organism evidence="1 2">
    <name type="scientific">Neurospora hispaniola</name>
    <dbReference type="NCBI Taxonomy" id="588809"/>
    <lineage>
        <taxon>Eukaryota</taxon>
        <taxon>Fungi</taxon>
        <taxon>Dikarya</taxon>
        <taxon>Ascomycota</taxon>
        <taxon>Pezizomycotina</taxon>
        <taxon>Sordariomycetes</taxon>
        <taxon>Sordariomycetidae</taxon>
        <taxon>Sordariales</taxon>
        <taxon>Sordariaceae</taxon>
        <taxon>Neurospora</taxon>
    </lineage>
</organism>
<dbReference type="AlphaFoldDB" id="A0AAJ0IDE8"/>
<dbReference type="EMBL" id="JAULSX010000002">
    <property type="protein sequence ID" value="KAK3497480.1"/>
    <property type="molecule type" value="Genomic_DNA"/>
</dbReference>
<keyword evidence="2" id="KW-1185">Reference proteome</keyword>
<dbReference type="Proteomes" id="UP001285908">
    <property type="component" value="Unassembled WGS sequence"/>
</dbReference>
<sequence length="113" mass="13568">MLARVTLPQTLVPLDGDRDHNFENWDTTIRQFLGMEGLDVFLDTDIQEPDRNNRRLWQTWDLGRSVAKYALCLTLEQPHIRERLLRHGWDPENWNPKYHYDLVWSLWGHFVPA</sequence>